<feature type="domain" description="Polyphosphate kinase-2-related" evidence="2">
    <location>
        <begin position="25"/>
        <end position="92"/>
    </location>
</feature>
<gene>
    <name evidence="3" type="ORF">AQJ64_33240</name>
</gene>
<dbReference type="InterPro" id="IPR022488">
    <property type="entry name" value="PPK2-related"/>
</dbReference>
<evidence type="ECO:0000313" key="3">
    <source>
        <dbReference type="EMBL" id="KUN77834.1"/>
    </source>
</evidence>
<dbReference type="EMBL" id="LMWW01000058">
    <property type="protein sequence ID" value="KUN77834.1"/>
    <property type="molecule type" value="Genomic_DNA"/>
</dbReference>
<keyword evidence="4" id="KW-1185">Reference proteome</keyword>
<feature type="region of interest" description="Disordered" evidence="1">
    <location>
        <begin position="137"/>
        <end position="162"/>
    </location>
</feature>
<reference evidence="3 4" key="1">
    <citation type="submission" date="2015-10" db="EMBL/GenBank/DDBJ databases">
        <title>Draft genome sequence of Streptomyces griseoruber DSM 40281, type strain for the species Streptomyces griseoruber.</title>
        <authorList>
            <person name="Ruckert C."/>
            <person name="Winkler A."/>
            <person name="Kalinowski J."/>
            <person name="Kampfer P."/>
            <person name="Glaeser S."/>
        </authorList>
    </citation>
    <scope>NUCLEOTIDE SEQUENCE [LARGE SCALE GENOMIC DNA]</scope>
    <source>
        <strain evidence="3 4">DSM 40281</strain>
    </source>
</reference>
<protein>
    <recommendedName>
        <fullName evidence="2">Polyphosphate kinase-2-related domain-containing protein</fullName>
    </recommendedName>
</protein>
<proteinExistence type="predicted"/>
<sequence>MGDERAEWIAEFVSPLRVDKAGIRKKKEGAALLADCQQRLAAQDRYGTIRHVMSGVHPQGVRVTGFEVPSDDELDHDLLRRCNRELPGRGELKPSKDEQRVRSLKRIDVSERNWKFSVSERNWKFSPADVRERARWDDHQIDPRRPEVGDETRREPAEVRRDAAATDTVLTTAGFDGRQMNIAMLVEFALAVLVTRMDGFRRLLGTTRLDLERFGRALVPTVAPPALWEPGKALVRCPPHLTSTPHNTGR</sequence>
<evidence type="ECO:0000259" key="2">
    <source>
        <dbReference type="Pfam" id="PF03976"/>
    </source>
</evidence>
<organism evidence="3 4">
    <name type="scientific">Streptomyces griseoruber</name>
    <dbReference type="NCBI Taxonomy" id="1943"/>
    <lineage>
        <taxon>Bacteria</taxon>
        <taxon>Bacillati</taxon>
        <taxon>Actinomycetota</taxon>
        <taxon>Actinomycetes</taxon>
        <taxon>Kitasatosporales</taxon>
        <taxon>Streptomycetaceae</taxon>
        <taxon>Streptomyces</taxon>
    </lineage>
</organism>
<dbReference type="RefSeq" id="WP_055631772.1">
    <property type="nucleotide sequence ID" value="NZ_KQ948778.1"/>
</dbReference>
<dbReference type="Pfam" id="PF03976">
    <property type="entry name" value="PPK2"/>
    <property type="match status" value="1"/>
</dbReference>
<accession>A0A117R933</accession>
<dbReference type="PANTHER" id="PTHR34383:SF3">
    <property type="entry name" value="POLYPHOSPHATE:AMP PHOSPHOTRANSFERASE"/>
    <property type="match status" value="1"/>
</dbReference>
<name>A0A117R933_9ACTN</name>
<dbReference type="PANTHER" id="PTHR34383">
    <property type="entry name" value="POLYPHOSPHATE:AMP PHOSPHOTRANSFERASE-RELATED"/>
    <property type="match status" value="1"/>
</dbReference>
<dbReference type="Gene3D" id="3.40.50.300">
    <property type="entry name" value="P-loop containing nucleotide triphosphate hydrolases"/>
    <property type="match status" value="1"/>
</dbReference>
<dbReference type="Proteomes" id="UP000052982">
    <property type="component" value="Unassembled WGS sequence"/>
</dbReference>
<dbReference type="STRING" id="1943.AQJ64_33240"/>
<evidence type="ECO:0000313" key="4">
    <source>
        <dbReference type="Proteomes" id="UP000052982"/>
    </source>
</evidence>
<evidence type="ECO:0000256" key="1">
    <source>
        <dbReference type="SAM" id="MobiDB-lite"/>
    </source>
</evidence>
<dbReference type="InterPro" id="IPR027417">
    <property type="entry name" value="P-loop_NTPase"/>
</dbReference>
<comment type="caution">
    <text evidence="3">The sequence shown here is derived from an EMBL/GenBank/DDBJ whole genome shotgun (WGS) entry which is preliminary data.</text>
</comment>
<dbReference type="AlphaFoldDB" id="A0A117R933"/>